<dbReference type="Pfam" id="PF26095">
    <property type="entry name" value="CC_Bre1"/>
    <property type="match status" value="1"/>
</dbReference>
<comment type="similarity">
    <text evidence="4 15">Belongs to the BRE1 family.</text>
</comment>
<feature type="compositionally biased region" description="Basic and acidic residues" evidence="17">
    <location>
        <begin position="9"/>
        <end position="28"/>
    </location>
</feature>
<comment type="pathway">
    <text evidence="3 15">Protein modification; protein ubiquitination.</text>
</comment>
<dbReference type="EC" id="2.3.2.27" evidence="15"/>
<keyword evidence="9 15" id="KW-0862">Zinc</keyword>
<dbReference type="UniPathway" id="UPA00143"/>
<dbReference type="InterPro" id="IPR001841">
    <property type="entry name" value="Znf_RING"/>
</dbReference>
<evidence type="ECO:0000256" key="9">
    <source>
        <dbReference type="ARBA" id="ARBA00022833"/>
    </source>
</evidence>
<dbReference type="Pfam" id="PF08647">
    <property type="entry name" value="BRE1"/>
    <property type="match status" value="1"/>
</dbReference>
<evidence type="ECO:0000256" key="6">
    <source>
        <dbReference type="ARBA" id="ARBA00022723"/>
    </source>
</evidence>
<keyword evidence="7 14" id="KW-0863">Zinc-finger</keyword>
<dbReference type="InterPro" id="IPR058643">
    <property type="entry name" value="BRE1-like_CC"/>
</dbReference>
<dbReference type="GO" id="GO:0033503">
    <property type="term" value="C:HULC complex"/>
    <property type="evidence" value="ECO:0007669"/>
    <property type="project" value="TreeGrafter"/>
</dbReference>
<keyword evidence="20" id="KW-1185">Reference proteome</keyword>
<dbReference type="OMA" id="YRQMQEY"/>
<dbReference type="SMART" id="SM00184">
    <property type="entry name" value="RING"/>
    <property type="match status" value="1"/>
</dbReference>
<evidence type="ECO:0000256" key="14">
    <source>
        <dbReference type="PROSITE-ProRule" id="PRU00175"/>
    </source>
</evidence>
<evidence type="ECO:0000259" key="18">
    <source>
        <dbReference type="PROSITE" id="PS50089"/>
    </source>
</evidence>
<keyword evidence="6 15" id="KW-0479">Metal-binding</keyword>
<dbReference type="GO" id="GO:0061630">
    <property type="term" value="F:ubiquitin protein ligase activity"/>
    <property type="evidence" value="ECO:0007669"/>
    <property type="project" value="UniProtKB-EC"/>
</dbReference>
<evidence type="ECO:0000256" key="1">
    <source>
        <dbReference type="ARBA" id="ARBA00000900"/>
    </source>
</evidence>
<gene>
    <name evidence="19" type="ORF">WOLCODRAFT_75772</name>
</gene>
<evidence type="ECO:0000256" key="17">
    <source>
        <dbReference type="SAM" id="MobiDB-lite"/>
    </source>
</evidence>
<comment type="subcellular location">
    <subcellularLocation>
        <location evidence="2 15">Nucleus</location>
    </subcellularLocation>
</comment>
<feature type="region of interest" description="Disordered" evidence="17">
    <location>
        <begin position="227"/>
        <end position="269"/>
    </location>
</feature>
<comment type="catalytic activity">
    <reaction evidence="1 15">
        <text>S-ubiquitinyl-[E2 ubiquitin-conjugating enzyme]-L-cysteine + [acceptor protein]-L-lysine = [E2 ubiquitin-conjugating enzyme]-L-cysteine + N(6)-ubiquitinyl-[acceptor protein]-L-lysine.</text>
        <dbReference type="EC" id="2.3.2.27"/>
    </reaction>
</comment>
<dbReference type="STRING" id="742152.A0A2H3JNY1"/>
<dbReference type="InterPro" id="IPR018957">
    <property type="entry name" value="Znf_C3HC4_RING-type"/>
</dbReference>
<evidence type="ECO:0000256" key="7">
    <source>
        <dbReference type="ARBA" id="ARBA00022771"/>
    </source>
</evidence>
<dbReference type="InterPro" id="IPR017907">
    <property type="entry name" value="Znf_RING_CS"/>
</dbReference>
<sequence>MSETRKRPHAEDAEQSRSKKRAMTEEHATTSNQANGVGSHPDEPRDGDNLEMFRKDAIYRRMKHYSREYERSEARVAELERRRNTCEAGLAALEACWTQIIETIRILVKPEELPPAGIKPDDIYDLTSHVSADRDTEYLDALRDKMHATSELVGAFARIGGQGKSSIAKDEMYRHCQRAQTECSSLRSELSLARSRLRDVEQERDQYREELVSAEKRLDRLQSKVVGTGRNKVESPEETVKADSPLEAPDSPAVSGSSPQATNGTANEDSIQWRVKAQVQEKHAIMVARENAALREEISRLTAELKAPSMETITDSHYYKALLEKASRLQHEVAESRNDANRVREELSQLEATRVDFEKSAAATAEQTVQELRVLVTKRDNENMRLREQRDQQLSELNERKQREHVKLNSLAELKTLAESRSGRIKVLESEVARLKTRLAANAHDEDLMAFFFKDSAEDPNAYISDLRSRLSSAETRLNALEATMAQLQQEQPGSAKHIEAEAELRGQLAALHKRLDEYQSIYGDSLSTTPEVQALSQQLKAKEDEIQRLRLQEQQFLQADKLLQTELDTLTAAWETLETQVKKKVFDLTSVEERLTKSQLDKAKSDNKYFAAMRDKEASETERKNVARNLEKQAKVVEKLHEAEDSLRAQIGVLEKELSARRKFAEIQLQRIRELETEHAGCKTQAEGDKKRVDEMRASITEQIKNLHRERTQLRKMDEEAARAKAEAERQTTKMKSLSQNMSASSSTREAQLQSESILKCSTCRQNMRNTVITKCMHSFCKSCVEARIATRQRKCPACNLPFSQGEVQQLFFQ</sequence>
<dbReference type="PANTHER" id="PTHR23163">
    <property type="entry name" value="RING FINGER PROTEIN-RELATED"/>
    <property type="match status" value="1"/>
</dbReference>
<evidence type="ECO:0000256" key="15">
    <source>
        <dbReference type="RuleBase" id="RU365038"/>
    </source>
</evidence>
<feature type="coiled-coil region" evidence="16">
    <location>
        <begin position="464"/>
        <end position="491"/>
    </location>
</feature>
<dbReference type="PROSITE" id="PS50089">
    <property type="entry name" value="ZF_RING_2"/>
    <property type="match status" value="1"/>
</dbReference>
<dbReference type="EMBL" id="KB468146">
    <property type="protein sequence ID" value="PCH43601.1"/>
    <property type="molecule type" value="Genomic_DNA"/>
</dbReference>
<evidence type="ECO:0000256" key="2">
    <source>
        <dbReference type="ARBA" id="ARBA00004123"/>
    </source>
</evidence>
<keyword evidence="12 15" id="KW-0539">Nucleus</keyword>
<keyword evidence="11 15" id="KW-0175">Coiled coil</keyword>
<keyword evidence="10 15" id="KW-0156">Chromatin regulator</keyword>
<feature type="compositionally biased region" description="Polar residues" evidence="17">
    <location>
        <begin position="254"/>
        <end position="269"/>
    </location>
</feature>
<keyword evidence="8 15" id="KW-0833">Ubl conjugation pathway</keyword>
<dbReference type="GO" id="GO:0016567">
    <property type="term" value="P:protein ubiquitination"/>
    <property type="evidence" value="ECO:0007669"/>
    <property type="project" value="UniProtKB-UniRule"/>
</dbReference>
<evidence type="ECO:0000313" key="19">
    <source>
        <dbReference type="EMBL" id="PCH43601.1"/>
    </source>
</evidence>
<dbReference type="InterPro" id="IPR013956">
    <property type="entry name" value="E3_ubiquit_lig_Bre1"/>
</dbReference>
<evidence type="ECO:0000256" key="16">
    <source>
        <dbReference type="SAM" id="Coils"/>
    </source>
</evidence>
<dbReference type="PANTHER" id="PTHR23163:SF0">
    <property type="entry name" value="E3 UBIQUITIN-PROTEIN LIGASE BRE1"/>
    <property type="match status" value="1"/>
</dbReference>
<dbReference type="GO" id="GO:0005634">
    <property type="term" value="C:nucleus"/>
    <property type="evidence" value="ECO:0007669"/>
    <property type="project" value="UniProtKB-SubCell"/>
</dbReference>
<dbReference type="GO" id="GO:0006325">
    <property type="term" value="P:chromatin organization"/>
    <property type="evidence" value="ECO:0007669"/>
    <property type="project" value="UniProtKB-KW"/>
</dbReference>
<evidence type="ECO:0000256" key="8">
    <source>
        <dbReference type="ARBA" id="ARBA00022786"/>
    </source>
</evidence>
<name>A0A2H3JNY1_WOLCO</name>
<feature type="coiled-coil region" evidence="16">
    <location>
        <begin position="62"/>
        <end position="89"/>
    </location>
</feature>
<feature type="coiled-coil region" evidence="16">
    <location>
        <begin position="533"/>
        <end position="560"/>
    </location>
</feature>
<feature type="compositionally biased region" description="Basic and acidic residues" evidence="17">
    <location>
        <begin position="40"/>
        <end position="50"/>
    </location>
</feature>
<dbReference type="InterPro" id="IPR013083">
    <property type="entry name" value="Znf_RING/FYVE/PHD"/>
</dbReference>
<evidence type="ECO:0000256" key="3">
    <source>
        <dbReference type="ARBA" id="ARBA00004906"/>
    </source>
</evidence>
<protein>
    <recommendedName>
        <fullName evidence="15">E3 ubiquitin protein ligase</fullName>
        <ecNumber evidence="15">2.3.2.27</ecNumber>
    </recommendedName>
</protein>
<evidence type="ECO:0000256" key="5">
    <source>
        <dbReference type="ARBA" id="ARBA00022679"/>
    </source>
</evidence>
<accession>A0A2H3JNY1</accession>
<dbReference type="OrthoDB" id="10266039at2759"/>
<evidence type="ECO:0000256" key="13">
    <source>
        <dbReference type="ARBA" id="ARBA00059679"/>
    </source>
</evidence>
<feature type="domain" description="RING-type" evidence="18">
    <location>
        <begin position="762"/>
        <end position="801"/>
    </location>
</feature>
<evidence type="ECO:0000256" key="4">
    <source>
        <dbReference type="ARBA" id="ARBA00005555"/>
    </source>
</evidence>
<dbReference type="Pfam" id="PF00097">
    <property type="entry name" value="zf-C3HC4"/>
    <property type="match status" value="1"/>
</dbReference>
<evidence type="ECO:0000256" key="10">
    <source>
        <dbReference type="ARBA" id="ARBA00022853"/>
    </source>
</evidence>
<dbReference type="AlphaFoldDB" id="A0A2H3JNY1"/>
<organism evidence="19 20">
    <name type="scientific">Wolfiporia cocos (strain MD-104)</name>
    <name type="common">Brown rot fungus</name>
    <dbReference type="NCBI Taxonomy" id="742152"/>
    <lineage>
        <taxon>Eukaryota</taxon>
        <taxon>Fungi</taxon>
        <taxon>Dikarya</taxon>
        <taxon>Basidiomycota</taxon>
        <taxon>Agaricomycotina</taxon>
        <taxon>Agaricomycetes</taxon>
        <taxon>Polyporales</taxon>
        <taxon>Phaeolaceae</taxon>
        <taxon>Wolfiporia</taxon>
    </lineage>
</organism>
<evidence type="ECO:0000256" key="11">
    <source>
        <dbReference type="ARBA" id="ARBA00023054"/>
    </source>
</evidence>
<feature type="region of interest" description="Disordered" evidence="17">
    <location>
        <begin position="727"/>
        <end position="752"/>
    </location>
</feature>
<dbReference type="Gene3D" id="3.30.40.10">
    <property type="entry name" value="Zinc/RING finger domain, C3HC4 (zinc finger)"/>
    <property type="match status" value="1"/>
</dbReference>
<evidence type="ECO:0000313" key="20">
    <source>
        <dbReference type="Proteomes" id="UP000218811"/>
    </source>
</evidence>
<evidence type="ECO:0000256" key="12">
    <source>
        <dbReference type="ARBA" id="ARBA00023242"/>
    </source>
</evidence>
<dbReference type="PROSITE" id="PS00518">
    <property type="entry name" value="ZF_RING_1"/>
    <property type="match status" value="1"/>
</dbReference>
<dbReference type="Proteomes" id="UP000218811">
    <property type="component" value="Unassembled WGS sequence"/>
</dbReference>
<dbReference type="CDD" id="cd16499">
    <property type="entry name" value="RING-HC_Bre1-like"/>
    <property type="match status" value="1"/>
</dbReference>
<feature type="coiled-coil region" evidence="16">
    <location>
        <begin position="176"/>
        <end position="224"/>
    </location>
</feature>
<proteinExistence type="inferred from homology"/>
<feature type="coiled-coil region" evidence="16">
    <location>
        <begin position="284"/>
        <end position="403"/>
    </location>
</feature>
<dbReference type="GO" id="GO:0008270">
    <property type="term" value="F:zinc ion binding"/>
    <property type="evidence" value="ECO:0007669"/>
    <property type="project" value="UniProtKB-KW"/>
</dbReference>
<comment type="function">
    <text evidence="13">E3 ubiquitin-protein ligase that mediates monoubiquitination of histone H2B to form H2BK123ub1. H2BK123ub1 gives a specific tag for epigenetic transcriptional activation and is also a prerequisite for H3K4me and H3K79me formation.</text>
</comment>
<feature type="region of interest" description="Disordered" evidence="17">
    <location>
        <begin position="1"/>
        <end position="50"/>
    </location>
</feature>
<feature type="compositionally biased region" description="Polar residues" evidence="17">
    <location>
        <begin position="735"/>
        <end position="752"/>
    </location>
</feature>
<keyword evidence="5 15" id="KW-0808">Transferase</keyword>
<reference evidence="19 20" key="1">
    <citation type="journal article" date="2012" name="Science">
        <title>The Paleozoic origin of enzymatic lignin decomposition reconstructed from 31 fungal genomes.</title>
        <authorList>
            <person name="Floudas D."/>
            <person name="Binder M."/>
            <person name="Riley R."/>
            <person name="Barry K."/>
            <person name="Blanchette R.A."/>
            <person name="Henrissat B."/>
            <person name="Martinez A.T."/>
            <person name="Otillar R."/>
            <person name="Spatafora J.W."/>
            <person name="Yadav J.S."/>
            <person name="Aerts A."/>
            <person name="Benoit I."/>
            <person name="Boyd A."/>
            <person name="Carlson A."/>
            <person name="Copeland A."/>
            <person name="Coutinho P.M."/>
            <person name="de Vries R.P."/>
            <person name="Ferreira P."/>
            <person name="Findley K."/>
            <person name="Foster B."/>
            <person name="Gaskell J."/>
            <person name="Glotzer D."/>
            <person name="Gorecki P."/>
            <person name="Heitman J."/>
            <person name="Hesse C."/>
            <person name="Hori C."/>
            <person name="Igarashi K."/>
            <person name="Jurgens J.A."/>
            <person name="Kallen N."/>
            <person name="Kersten P."/>
            <person name="Kohler A."/>
            <person name="Kuees U."/>
            <person name="Kumar T.K.A."/>
            <person name="Kuo A."/>
            <person name="LaButti K."/>
            <person name="Larrondo L.F."/>
            <person name="Lindquist E."/>
            <person name="Ling A."/>
            <person name="Lombard V."/>
            <person name="Lucas S."/>
            <person name="Lundell T."/>
            <person name="Martin R."/>
            <person name="McLaughlin D.J."/>
            <person name="Morgenstern I."/>
            <person name="Morin E."/>
            <person name="Murat C."/>
            <person name="Nagy L.G."/>
            <person name="Nolan M."/>
            <person name="Ohm R.A."/>
            <person name="Patyshakuliyeva A."/>
            <person name="Rokas A."/>
            <person name="Ruiz-Duenas F.J."/>
            <person name="Sabat G."/>
            <person name="Salamov A."/>
            <person name="Samejima M."/>
            <person name="Schmutz J."/>
            <person name="Slot J.C."/>
            <person name="St John F."/>
            <person name="Stenlid J."/>
            <person name="Sun H."/>
            <person name="Sun S."/>
            <person name="Syed K."/>
            <person name="Tsang A."/>
            <person name="Wiebenga A."/>
            <person name="Young D."/>
            <person name="Pisabarro A."/>
            <person name="Eastwood D.C."/>
            <person name="Martin F."/>
            <person name="Cullen D."/>
            <person name="Grigoriev I.V."/>
            <person name="Hibbett D.S."/>
        </authorList>
    </citation>
    <scope>NUCLEOTIDE SEQUENCE [LARGE SCALE GENOMIC DNA]</scope>
    <source>
        <strain evidence="19 20">MD-104</strain>
    </source>
</reference>
<feature type="compositionally biased region" description="Basic and acidic residues" evidence="17">
    <location>
        <begin position="231"/>
        <end position="241"/>
    </location>
</feature>
<dbReference type="SUPFAM" id="SSF57850">
    <property type="entry name" value="RING/U-box"/>
    <property type="match status" value="1"/>
</dbReference>